<gene>
    <name evidence="1" type="ORF">THSYN_22470</name>
</gene>
<proteinExistence type="predicted"/>
<sequence>MNKGRLIQDVLDAIAAADPDDTQRLDDERLGAVLHARAPLTPPQRRLLARSSVTRDRLAWLRHRERARSLAAWQVQGLGPQPLQLLAAADETPAVGPLHLVGEHYSVALIPADLDGQAWRITVAVAPALIVTTPGGFQLVDSEGLVWLAGHPDAYGELVGFWQRDEPLWQRVHRVRLELVPQ</sequence>
<dbReference type="OrthoDB" id="9997670at2"/>
<dbReference type="Proteomes" id="UP000232638">
    <property type="component" value="Chromosome"/>
</dbReference>
<name>A0A2K8UCX5_9GAMM</name>
<evidence type="ECO:0000313" key="2">
    <source>
        <dbReference type="Proteomes" id="UP000232638"/>
    </source>
</evidence>
<accession>A0A2K8UCX5</accession>
<evidence type="ECO:0000313" key="1">
    <source>
        <dbReference type="EMBL" id="AUB83438.1"/>
    </source>
</evidence>
<protein>
    <submittedName>
        <fullName evidence="1">Uncharacterized protein</fullName>
    </submittedName>
</protein>
<keyword evidence="2" id="KW-1185">Reference proteome</keyword>
<dbReference type="RefSeq" id="WP_100921125.1">
    <property type="nucleotide sequence ID" value="NZ_CP020370.1"/>
</dbReference>
<organism evidence="1 2">
    <name type="scientific">Candidatus Thiodictyon syntrophicum</name>
    <dbReference type="NCBI Taxonomy" id="1166950"/>
    <lineage>
        <taxon>Bacteria</taxon>
        <taxon>Pseudomonadati</taxon>
        <taxon>Pseudomonadota</taxon>
        <taxon>Gammaproteobacteria</taxon>
        <taxon>Chromatiales</taxon>
        <taxon>Chromatiaceae</taxon>
        <taxon>Thiodictyon</taxon>
    </lineage>
</organism>
<dbReference type="EMBL" id="CP020370">
    <property type="protein sequence ID" value="AUB83438.1"/>
    <property type="molecule type" value="Genomic_DNA"/>
</dbReference>
<reference evidence="1 2" key="1">
    <citation type="submission" date="2017-03" db="EMBL/GenBank/DDBJ databases">
        <title>Complete genome sequence of Candidatus 'Thiodictyon syntrophicum' sp. nov. strain Cad16T, a photolithoautotroph purple sulfur bacterium isolated from an alpine meromictic lake.</title>
        <authorList>
            <person name="Luedin S.M."/>
            <person name="Pothier J.F."/>
            <person name="Danza F."/>
            <person name="Storelli N."/>
            <person name="Wittwer M."/>
            <person name="Tonolla M."/>
        </authorList>
    </citation>
    <scope>NUCLEOTIDE SEQUENCE [LARGE SCALE GENOMIC DNA]</scope>
    <source>
        <strain evidence="1 2">Cad16T</strain>
    </source>
</reference>
<dbReference type="KEGG" id="tsy:THSYN_22470"/>
<dbReference type="AlphaFoldDB" id="A0A2K8UCX5"/>